<feature type="domain" description="Histidine kinase" evidence="8">
    <location>
        <begin position="796"/>
        <end position="1018"/>
    </location>
</feature>
<dbReference type="SMART" id="SM00386">
    <property type="entry name" value="HAT"/>
    <property type="match status" value="13"/>
</dbReference>
<feature type="repeat" description="TPR" evidence="7">
    <location>
        <begin position="435"/>
        <end position="468"/>
    </location>
</feature>
<comment type="catalytic activity">
    <reaction evidence="1">
        <text>ATP + protein L-histidine = ADP + protein N-phospho-L-histidine.</text>
        <dbReference type="EC" id="2.7.13.3"/>
    </reaction>
</comment>
<organism evidence="9 10">
    <name type="scientific">Phormidium nigroviride PCC 7112</name>
    <dbReference type="NCBI Taxonomy" id="179408"/>
    <lineage>
        <taxon>Bacteria</taxon>
        <taxon>Bacillati</taxon>
        <taxon>Cyanobacteriota</taxon>
        <taxon>Cyanophyceae</taxon>
        <taxon>Oscillatoriophycideae</taxon>
        <taxon>Oscillatoriales</taxon>
        <taxon>Oscillatoriaceae</taxon>
        <taxon>Phormidium</taxon>
    </lineage>
</organism>
<feature type="repeat" description="TPR" evidence="7">
    <location>
        <begin position="299"/>
        <end position="332"/>
    </location>
</feature>
<dbReference type="HOGENOM" id="CLU_296447_0_0_3"/>
<dbReference type="SMART" id="SM00028">
    <property type="entry name" value="TPR"/>
    <property type="match status" value="16"/>
</dbReference>
<accession>K9VM57</accession>
<evidence type="ECO:0000256" key="1">
    <source>
        <dbReference type="ARBA" id="ARBA00000085"/>
    </source>
</evidence>
<evidence type="ECO:0000259" key="8">
    <source>
        <dbReference type="PROSITE" id="PS50109"/>
    </source>
</evidence>
<dbReference type="Pfam" id="PF13424">
    <property type="entry name" value="TPR_12"/>
    <property type="match status" value="1"/>
</dbReference>
<dbReference type="GO" id="GO:0004673">
    <property type="term" value="F:protein histidine kinase activity"/>
    <property type="evidence" value="ECO:0007669"/>
    <property type="project" value="UniProtKB-EC"/>
</dbReference>
<keyword evidence="6" id="KW-0902">Two-component regulatory system</keyword>
<dbReference type="InterPro" id="IPR019734">
    <property type="entry name" value="TPR_rpt"/>
</dbReference>
<dbReference type="Pfam" id="PF12895">
    <property type="entry name" value="ANAPC3"/>
    <property type="match status" value="1"/>
</dbReference>
<keyword evidence="3" id="KW-0677">Repeat</keyword>
<dbReference type="InterPro" id="IPR003107">
    <property type="entry name" value="HAT"/>
</dbReference>
<sequence>MSSDDRLEILMNQAEDLVQAKKYDEAIAIFEQMLRDFPQSAKVWSKYGQTLALPEVDRDEEAYISFEKARQIDPNDKKVLSRYCKFLQDPNRFNRSKELLSIIYEDLLQLEPYNVVTLTGYGKALVKEGEYEKEKGEYEKAQVKYEKAIGILESALKREPGNKITLNVYAEALIKNENYTKAFDILERLLVIEPSNNTTVRTYANALASNGQFEKAWHFFDKSLQNKPDDAVTLSRYANALASNGQFEKAWHFFDKSLQNKPDDAVTLSRYANALASNGQFEKAWHFFDKSLQIEPNAPITLNLYATALASNGQHEKALEFLERSIQIEPNAPITLSRYATALTSNGQHEKALQYFERSLQLEPNAPITLSRYATALTSNGQHEKALQYFERSLQLEPNNPITLSRYATALASSGQHEKLVQILERSLQLEPNDPITLNLYANALASTGQHEKALQYFELSLQLEPNAPITLSRYATALASTGQYEKALQYFELSLQLEPNAPITLSRYANALASNGHPDQALQFFERSIQIEPNHPRTLSCYAHTLATTGQYEKALQYFELSLQIKPQNARTLSSYLDFQYALVLEKVGKHQEAIDQLKAIKIEALTPYQANVIRVNLGRLYYQIKQPEKGNEYFEAAIANSDDKDRTDDKEITLLYISRSILATKPYSERAVELLRQIKEDSPRYAQALEMLTLNLSEEGYFEMFKTDTQIGLSDTEMLNRAMYHKIANEISILKGIAYRILRRSEREDPLLSGIIQDIEDVFAEVDRRRVVQKSEIETIPHDDYCRILAVISKTAHDISDFVNNQLAVIESKTRRAMRKLQPSDAHYSQFEKLLTQLELTQIALSDLKAINEGITIKNHRFKVKKLFEKWETMPQIDRAQILLDIHNGDSEFNGDEEKIKSALNELVENSLKHNSNQQNLTIRITSQDVINPPEIRGRTMPGEQKYLFIELVDNGEGVPEDKKDWIFQPLRTTSQEGKGSGLGLFIIRKTLTKMNGHIRETGYNGAQFEIYIPYK</sequence>
<protein>
    <recommendedName>
        <fullName evidence="2">histidine kinase</fullName>
        <ecNumber evidence="2">2.7.13.3</ecNumber>
    </recommendedName>
</protein>
<evidence type="ECO:0000256" key="6">
    <source>
        <dbReference type="ARBA" id="ARBA00023012"/>
    </source>
</evidence>
<feature type="repeat" description="TPR" evidence="7">
    <location>
        <begin position="265"/>
        <end position="298"/>
    </location>
</feature>
<dbReference type="Proteomes" id="UP000010478">
    <property type="component" value="Chromosome"/>
</dbReference>
<dbReference type="EMBL" id="CP003614">
    <property type="protein sequence ID" value="AFZ08614.1"/>
    <property type="molecule type" value="Genomic_DNA"/>
</dbReference>
<dbReference type="SMART" id="SM00387">
    <property type="entry name" value="HATPase_c"/>
    <property type="match status" value="1"/>
</dbReference>
<dbReference type="Pfam" id="PF13181">
    <property type="entry name" value="TPR_8"/>
    <property type="match status" value="2"/>
</dbReference>
<feature type="repeat" description="TPR" evidence="7">
    <location>
        <begin position="333"/>
        <end position="366"/>
    </location>
</feature>
<dbReference type="PANTHER" id="PTHR44943">
    <property type="entry name" value="CELLULOSE SYNTHASE OPERON PROTEIN C"/>
    <property type="match status" value="1"/>
</dbReference>
<feature type="repeat" description="TPR" evidence="7">
    <location>
        <begin position="367"/>
        <end position="400"/>
    </location>
</feature>
<dbReference type="KEGG" id="oni:Osc7112_4302"/>
<feature type="repeat" description="TPR" evidence="7">
    <location>
        <begin position="503"/>
        <end position="536"/>
    </location>
</feature>
<dbReference type="Pfam" id="PF02518">
    <property type="entry name" value="HATPase_c"/>
    <property type="match status" value="1"/>
</dbReference>
<evidence type="ECO:0000313" key="10">
    <source>
        <dbReference type="Proteomes" id="UP000010478"/>
    </source>
</evidence>
<keyword evidence="5 7" id="KW-0802">TPR repeat</keyword>
<dbReference type="Pfam" id="PF13429">
    <property type="entry name" value="TPR_15"/>
    <property type="match status" value="1"/>
</dbReference>
<dbReference type="SUPFAM" id="SSF48452">
    <property type="entry name" value="TPR-like"/>
    <property type="match status" value="2"/>
</dbReference>
<dbReference type="Pfam" id="PF13432">
    <property type="entry name" value="TPR_16"/>
    <property type="match status" value="1"/>
</dbReference>
<feature type="repeat" description="TPR" evidence="7">
    <location>
        <begin position="231"/>
        <end position="264"/>
    </location>
</feature>
<dbReference type="InterPro" id="IPR011990">
    <property type="entry name" value="TPR-like_helical_dom_sf"/>
</dbReference>
<feature type="repeat" description="TPR" evidence="7">
    <location>
        <begin position="401"/>
        <end position="434"/>
    </location>
</feature>
<feature type="repeat" description="TPR" evidence="7">
    <location>
        <begin position="469"/>
        <end position="502"/>
    </location>
</feature>
<dbReference type="PROSITE" id="PS50293">
    <property type="entry name" value="TPR_REGION"/>
    <property type="match status" value="1"/>
</dbReference>
<keyword evidence="4 9" id="KW-0808">Transferase</keyword>
<dbReference type="AlphaFoldDB" id="K9VM57"/>
<dbReference type="GO" id="GO:0000160">
    <property type="term" value="P:phosphorelay signal transduction system"/>
    <property type="evidence" value="ECO:0007669"/>
    <property type="project" value="UniProtKB-KW"/>
</dbReference>
<keyword evidence="10" id="KW-1185">Reference proteome</keyword>
<evidence type="ECO:0000256" key="3">
    <source>
        <dbReference type="ARBA" id="ARBA00022737"/>
    </source>
</evidence>
<proteinExistence type="predicted"/>
<dbReference type="SUPFAM" id="SSF55874">
    <property type="entry name" value="ATPase domain of HSP90 chaperone/DNA topoisomerase II/histidine kinase"/>
    <property type="match status" value="1"/>
</dbReference>
<dbReference type="PROSITE" id="PS50005">
    <property type="entry name" value="TPR"/>
    <property type="match status" value="11"/>
</dbReference>
<dbReference type="eggNOG" id="COG0457">
    <property type="taxonomic scope" value="Bacteria"/>
</dbReference>
<dbReference type="PROSITE" id="PS50109">
    <property type="entry name" value="HIS_KIN"/>
    <property type="match status" value="1"/>
</dbReference>
<dbReference type="InterPro" id="IPR051685">
    <property type="entry name" value="Ycf3/AcsC/BcsC/TPR_MFPF"/>
</dbReference>
<reference evidence="9 10" key="1">
    <citation type="submission" date="2012-05" db="EMBL/GenBank/DDBJ databases">
        <title>Finished chromosome of genome of Oscillatoria sp. PCC 7112.</title>
        <authorList>
            <consortium name="US DOE Joint Genome Institute"/>
            <person name="Gugger M."/>
            <person name="Coursin T."/>
            <person name="Rippka R."/>
            <person name="Tandeau De Marsac N."/>
            <person name="Huntemann M."/>
            <person name="Wei C.-L."/>
            <person name="Han J."/>
            <person name="Detter J.C."/>
            <person name="Han C."/>
            <person name="Tapia R."/>
            <person name="Davenport K."/>
            <person name="Daligault H."/>
            <person name="Erkkila T."/>
            <person name="Gu W."/>
            <person name="Munk A.C.C."/>
            <person name="Teshima H."/>
            <person name="Xu Y."/>
            <person name="Chain P."/>
            <person name="Chen A."/>
            <person name="Krypides N."/>
            <person name="Mavromatis K."/>
            <person name="Markowitz V."/>
            <person name="Szeto E."/>
            <person name="Ivanova N."/>
            <person name="Mikhailova N."/>
            <person name="Ovchinnikova G."/>
            <person name="Pagani I."/>
            <person name="Pati A."/>
            <person name="Goodwin L."/>
            <person name="Peters L."/>
            <person name="Pitluck S."/>
            <person name="Woyke T."/>
            <person name="Kerfeld C."/>
        </authorList>
    </citation>
    <scope>NUCLEOTIDE SEQUENCE [LARGE SCALE GENOMIC DNA]</scope>
    <source>
        <strain evidence="9 10">PCC 7112</strain>
    </source>
</reference>
<dbReference type="InterPro" id="IPR005467">
    <property type="entry name" value="His_kinase_dom"/>
</dbReference>
<dbReference type="EC" id="2.7.13.3" evidence="2"/>
<dbReference type="PRINTS" id="PR00344">
    <property type="entry name" value="BCTRLSENSOR"/>
</dbReference>
<dbReference type="GO" id="GO:0006396">
    <property type="term" value="P:RNA processing"/>
    <property type="evidence" value="ECO:0007669"/>
    <property type="project" value="InterPro"/>
</dbReference>
<gene>
    <name evidence="9" type="ORF">Osc7112_4302</name>
</gene>
<evidence type="ECO:0000256" key="4">
    <source>
        <dbReference type="ARBA" id="ARBA00022777"/>
    </source>
</evidence>
<evidence type="ECO:0000256" key="5">
    <source>
        <dbReference type="ARBA" id="ARBA00022803"/>
    </source>
</evidence>
<dbReference type="PANTHER" id="PTHR44943:SF8">
    <property type="entry name" value="TPR REPEAT-CONTAINING PROTEIN MJ0263"/>
    <property type="match status" value="1"/>
</dbReference>
<evidence type="ECO:0000313" key="9">
    <source>
        <dbReference type="EMBL" id="AFZ08614.1"/>
    </source>
</evidence>
<dbReference type="STRING" id="179408.Osc7112_4302"/>
<feature type="repeat" description="TPR" evidence="7">
    <location>
        <begin position="197"/>
        <end position="230"/>
    </location>
</feature>
<dbReference type="Gene3D" id="1.25.40.10">
    <property type="entry name" value="Tetratricopeptide repeat domain"/>
    <property type="match status" value="3"/>
</dbReference>
<keyword evidence="4 9" id="KW-0418">Kinase</keyword>
<dbReference type="eggNOG" id="COG0642">
    <property type="taxonomic scope" value="Bacteria"/>
</dbReference>
<evidence type="ECO:0000256" key="2">
    <source>
        <dbReference type="ARBA" id="ARBA00012438"/>
    </source>
</evidence>
<dbReference type="InterPro" id="IPR036890">
    <property type="entry name" value="HATPase_C_sf"/>
</dbReference>
<dbReference type="InterPro" id="IPR004358">
    <property type="entry name" value="Sig_transdc_His_kin-like_C"/>
</dbReference>
<dbReference type="Gene3D" id="3.30.565.10">
    <property type="entry name" value="Histidine kinase-like ATPase, C-terminal domain"/>
    <property type="match status" value="1"/>
</dbReference>
<name>K9VM57_9CYAN</name>
<dbReference type="InterPro" id="IPR003594">
    <property type="entry name" value="HATPase_dom"/>
</dbReference>
<feature type="repeat" description="TPR" evidence="7">
    <location>
        <begin position="537"/>
        <end position="570"/>
    </location>
</feature>
<dbReference type="OrthoDB" id="415285at2"/>
<evidence type="ECO:0000256" key="7">
    <source>
        <dbReference type="PROSITE-ProRule" id="PRU00339"/>
    </source>
</evidence>